<evidence type="ECO:0000256" key="3">
    <source>
        <dbReference type="ARBA" id="ARBA00022694"/>
    </source>
</evidence>
<keyword evidence="4 8" id="KW-0677">Repeat</keyword>
<comment type="caution">
    <text evidence="9">The sequence shown here is derived from an EMBL/GenBank/DDBJ whole genome shotgun (WGS) entry which is preliminary data.</text>
</comment>
<comment type="function">
    <text evidence="6">Required for the Mettl1-dependent formation of N(7)-methylguanine at position 46 (m7G46) in tRNA. In the Mettl1-wuho methyltransferase complex, it is required to stabilize and induce conformational changes of the catalytic subunit. Required for binding of nanos mRNA and repression of translation by the mei-P26-bgcn-bam-sxl complex. May cooperate with mei-P26 and nanos to derepress the BMP signaling pathway. May cooperate with mei-P26 to suppress expression of a subset of microRNAs. May cooperate with mei-P26 to regulate bam expression levels in germline cells during gametogenesis. Required to promote mitosis to meiosis transition during gametogenesis. May regulate germline cell division in part by regulating ribosome biogenesis.</text>
</comment>
<dbReference type="PROSITE" id="PS50294">
    <property type="entry name" value="WD_REPEATS_REGION"/>
    <property type="match status" value="1"/>
</dbReference>
<proteinExistence type="inferred from homology"/>
<dbReference type="UniPathway" id="UPA00989"/>
<dbReference type="GO" id="GO:0106004">
    <property type="term" value="P:tRNA (guanine-N7)-methylation"/>
    <property type="evidence" value="ECO:0007669"/>
    <property type="project" value="UniProtKB-UniRule"/>
</dbReference>
<dbReference type="eggNOG" id="KOG3914">
    <property type="taxonomic scope" value="Eukaryota"/>
</dbReference>
<keyword evidence="5 8" id="KW-0539">Nucleus</keyword>
<dbReference type="HAMAP" id="MF_03056">
    <property type="entry name" value="TRM82"/>
    <property type="match status" value="1"/>
</dbReference>
<accession>A0A212EZ29</accession>
<dbReference type="InterPro" id="IPR028884">
    <property type="entry name" value="Trm82"/>
</dbReference>
<evidence type="ECO:0000256" key="7">
    <source>
        <dbReference type="ARBA" id="ARBA00093542"/>
    </source>
</evidence>
<dbReference type="GO" id="GO:0005829">
    <property type="term" value="C:cytosol"/>
    <property type="evidence" value="ECO:0007669"/>
    <property type="project" value="TreeGrafter"/>
</dbReference>
<dbReference type="InterPro" id="IPR001680">
    <property type="entry name" value="WD40_rpt"/>
</dbReference>
<comment type="similarity">
    <text evidence="8">Belongs to the WD repeat TRM82 family.</text>
</comment>
<comment type="subcellular location">
    <subcellularLocation>
        <location evidence="1 8">Nucleus</location>
    </subcellularLocation>
</comment>
<keyword evidence="2 8" id="KW-0853">WD repeat</keyword>
<comment type="function">
    <text evidence="8">Required for the formation of N(7)-methylguanine at position 46 (m7G46) in tRNA. In the complex, it is required to stabilize and induce conformational changes of the catalytic subunit.</text>
</comment>
<dbReference type="PANTHER" id="PTHR16288">
    <property type="entry name" value="WD40 REPEAT PROTEIN 4"/>
    <property type="match status" value="1"/>
</dbReference>
<evidence type="ECO:0000313" key="10">
    <source>
        <dbReference type="Proteomes" id="UP000007151"/>
    </source>
</evidence>
<dbReference type="SMART" id="SM00320">
    <property type="entry name" value="WD40"/>
    <property type="match status" value="2"/>
</dbReference>
<evidence type="ECO:0000256" key="8">
    <source>
        <dbReference type="HAMAP-Rule" id="MF_03056"/>
    </source>
</evidence>
<sequence>MSCLAVSDDIVAVSNAFYIDFFYKSDNVINKLTIDPSPSEDETVTDLIISYDSKYLAVLLSLSKRVIIYELQHMQQILNITLPRRASKIRFNISNTQIFVADKTGDVLSYDIPLGNNGIKILGHLSLLLNVLQTDDSKYLISCDRDEKIKVSCYPNTYNIQTYCLGHKEFVNHIELLPHLTEYLTSSSGDGTVKIWNYVNGILMHTIDTGNDLENTELQEKFCKTMDEDGIEVSSLPIVHYSISKYDENSSILAIAVHTYMKIMIYRLQSQNNKFSHNLISELSVDQFPFAIKVSNLSLYVYDNADFKIKEYHILHKNENIIIEFARDIQVFKEQDCKSEKYDPDAIKVLFKRKFDNVQEYQERKKLRLEKS</sequence>
<dbReference type="Proteomes" id="UP000007151">
    <property type="component" value="Unassembled WGS sequence"/>
</dbReference>
<dbReference type="GO" id="GO:0005634">
    <property type="term" value="C:nucleus"/>
    <property type="evidence" value="ECO:0007669"/>
    <property type="project" value="UniProtKB-SubCell"/>
</dbReference>
<dbReference type="FunCoup" id="A0A212EZ29">
    <property type="interactions" value="551"/>
</dbReference>
<dbReference type="SUPFAM" id="SSF50978">
    <property type="entry name" value="WD40 repeat-like"/>
    <property type="match status" value="1"/>
</dbReference>
<dbReference type="STRING" id="278856.A0A212EZ29"/>
<dbReference type="InterPro" id="IPR036322">
    <property type="entry name" value="WD40_repeat_dom_sf"/>
</dbReference>
<dbReference type="InterPro" id="IPR015943">
    <property type="entry name" value="WD40/YVTN_repeat-like_dom_sf"/>
</dbReference>
<dbReference type="PROSITE" id="PS50082">
    <property type="entry name" value="WD_REPEATS_2"/>
    <property type="match status" value="1"/>
</dbReference>
<evidence type="ECO:0000256" key="5">
    <source>
        <dbReference type="ARBA" id="ARBA00023242"/>
    </source>
</evidence>
<keyword evidence="10" id="KW-1185">Reference proteome</keyword>
<gene>
    <name evidence="9" type="ORF">KGM_202054</name>
</gene>
<comment type="pathway">
    <text evidence="8">tRNA modification; N(7)-methylguanine-tRNA biosynthesis.</text>
</comment>
<organism evidence="9 10">
    <name type="scientific">Danaus plexippus plexippus</name>
    <dbReference type="NCBI Taxonomy" id="278856"/>
    <lineage>
        <taxon>Eukaryota</taxon>
        <taxon>Metazoa</taxon>
        <taxon>Ecdysozoa</taxon>
        <taxon>Arthropoda</taxon>
        <taxon>Hexapoda</taxon>
        <taxon>Insecta</taxon>
        <taxon>Pterygota</taxon>
        <taxon>Neoptera</taxon>
        <taxon>Endopterygota</taxon>
        <taxon>Lepidoptera</taxon>
        <taxon>Glossata</taxon>
        <taxon>Ditrysia</taxon>
        <taxon>Papilionoidea</taxon>
        <taxon>Nymphalidae</taxon>
        <taxon>Danainae</taxon>
        <taxon>Danaini</taxon>
        <taxon>Danaina</taxon>
        <taxon>Danaus</taxon>
        <taxon>Danaus</taxon>
    </lineage>
</organism>
<comment type="subunit">
    <text evidence="7">Forms a heterodimer with the catalytic subunit Mettl1. Interacts with mei-P26 and weakly interacts with bgcn; required for the function or formation of the mei-P26-bgcn-bam-sxl complex. Interacts with nanos; may be involved in mei-P26-dependent derepression of the BMP signaling pathway. Interacts with Myc; the interaction may be mediated by mei-P26 and may be involved in the regulation of ribosome biogenesis.</text>
</comment>
<evidence type="ECO:0000256" key="6">
    <source>
        <dbReference type="ARBA" id="ARBA00093337"/>
    </source>
</evidence>
<keyword evidence="3 8" id="KW-0819">tRNA processing</keyword>
<evidence type="ECO:0000313" key="9">
    <source>
        <dbReference type="EMBL" id="OWR46711.1"/>
    </source>
</evidence>
<name>A0A212EZ29_DANPL</name>
<dbReference type="Gene3D" id="2.130.10.10">
    <property type="entry name" value="YVTN repeat-like/Quinoprotein amine dehydrogenase"/>
    <property type="match status" value="1"/>
</dbReference>
<dbReference type="OrthoDB" id="371245at2759"/>
<reference evidence="9 10" key="1">
    <citation type="journal article" date="2011" name="Cell">
        <title>The monarch butterfly genome yields insights into long-distance migration.</title>
        <authorList>
            <person name="Zhan S."/>
            <person name="Merlin C."/>
            <person name="Boore J.L."/>
            <person name="Reppert S.M."/>
        </authorList>
    </citation>
    <scope>NUCLEOTIDE SEQUENCE [LARGE SCALE GENOMIC DNA]</scope>
    <source>
        <strain evidence="9">F-2</strain>
    </source>
</reference>
<dbReference type="GO" id="GO:0043527">
    <property type="term" value="C:tRNA methyltransferase complex"/>
    <property type="evidence" value="ECO:0007669"/>
    <property type="project" value="TreeGrafter"/>
</dbReference>
<evidence type="ECO:0000256" key="1">
    <source>
        <dbReference type="ARBA" id="ARBA00004123"/>
    </source>
</evidence>
<dbReference type="AlphaFoldDB" id="A0A212EZ29"/>
<dbReference type="EMBL" id="AGBW02011400">
    <property type="protein sequence ID" value="OWR46711.1"/>
    <property type="molecule type" value="Genomic_DNA"/>
</dbReference>
<dbReference type="KEGG" id="dpl:KGM_202054"/>
<evidence type="ECO:0000256" key="4">
    <source>
        <dbReference type="ARBA" id="ARBA00022737"/>
    </source>
</evidence>
<evidence type="ECO:0000256" key="2">
    <source>
        <dbReference type="ARBA" id="ARBA00022574"/>
    </source>
</evidence>
<protein>
    <submittedName>
        <fullName evidence="9">Uncharacterized protein</fullName>
    </submittedName>
</protein>
<dbReference type="PANTHER" id="PTHR16288:SF0">
    <property type="entry name" value="TRNA (GUANINE-N(7)-)-METHYLTRANSFERASE NON-CATALYTIC SUBUNIT WDR4"/>
    <property type="match status" value="1"/>
</dbReference>
<dbReference type="Pfam" id="PF00400">
    <property type="entry name" value="WD40"/>
    <property type="match status" value="1"/>
</dbReference>